<proteinExistence type="predicted"/>
<protein>
    <submittedName>
        <fullName evidence="4">Glycosyltransferase family 4 protein</fullName>
    </submittedName>
</protein>
<evidence type="ECO:0000313" key="4">
    <source>
        <dbReference type="EMBL" id="MBD3867926.1"/>
    </source>
</evidence>
<accession>A0A8J6XWT5</accession>
<dbReference type="AlphaFoldDB" id="A0A8J6XWT5"/>
<evidence type="ECO:0000313" key="5">
    <source>
        <dbReference type="Proteomes" id="UP000648239"/>
    </source>
</evidence>
<comment type="caution">
    <text evidence="4">The sequence shown here is derived from an EMBL/GenBank/DDBJ whole genome shotgun (WGS) entry which is preliminary data.</text>
</comment>
<sequence>MRRVLHVLSQRPSQTGSGITLDALVRFGAAAGWDQEVVAGVPATDPEPEVGGLARERIHTLVFQRGELPFPVPGMSDVMPYESTRFSDLSPAMVASYRAAWAAHLAPLLQRFRPDLVHVHHLWIVGSMIKDLAPGIPVVNHCHATGFRQMDLCPGLAGEVQAGCSRNDRFAVLHQGHATELVRRLEVPPERVEVVGAGYRTDLFHARGRRSGPAHSLLYIGKYSEAKGLPWLLDAFEQLSDGDAPMELHVAGSGAGEEADHLRRRMERMAPRVVLHGQLSQQELAELMRTSDVCVLPSFYEGVPLVLVEALACGCRLVATDLPGVRSEIAPHVGAALERVDLPRLQSIDRPVQADLPAFVERLGAAIRSALAKRPLGDPAEIMPAALKQFSWEQVFERVETIWRAL</sequence>
<dbReference type="Pfam" id="PF13579">
    <property type="entry name" value="Glyco_trans_4_4"/>
    <property type="match status" value="1"/>
</dbReference>
<reference evidence="4 5" key="1">
    <citation type="submission" date="2020-08" db="EMBL/GenBank/DDBJ databases">
        <title>Acidobacteriota in marine sediments use diverse sulfur dissimilation pathways.</title>
        <authorList>
            <person name="Wasmund K."/>
        </authorList>
    </citation>
    <scope>NUCLEOTIDE SEQUENCE [LARGE SCALE GENOMIC DNA]</scope>
    <source>
        <strain evidence="4">MAG AM4</strain>
    </source>
</reference>
<name>A0A8J6XWT5_9BACT</name>
<dbReference type="InterPro" id="IPR028098">
    <property type="entry name" value="Glyco_trans_4-like_N"/>
</dbReference>
<organism evidence="4 5">
    <name type="scientific">Candidatus Polarisedimenticola svalbardensis</name>
    <dbReference type="NCBI Taxonomy" id="2886004"/>
    <lineage>
        <taxon>Bacteria</taxon>
        <taxon>Pseudomonadati</taxon>
        <taxon>Acidobacteriota</taxon>
        <taxon>Candidatus Polarisedimenticolia</taxon>
        <taxon>Candidatus Polarisedimenticolales</taxon>
        <taxon>Candidatus Polarisedimenticolaceae</taxon>
        <taxon>Candidatus Polarisedimenticola</taxon>
    </lineage>
</organism>
<dbReference type="SUPFAM" id="SSF53756">
    <property type="entry name" value="UDP-Glycosyltransferase/glycogen phosphorylase"/>
    <property type="match status" value="1"/>
</dbReference>
<dbReference type="Gene3D" id="3.40.50.2000">
    <property type="entry name" value="Glycogen Phosphorylase B"/>
    <property type="match status" value="2"/>
</dbReference>
<gene>
    <name evidence="4" type="ORF">IFK94_07370</name>
</gene>
<dbReference type="PANTHER" id="PTHR12526">
    <property type="entry name" value="GLYCOSYLTRANSFERASE"/>
    <property type="match status" value="1"/>
</dbReference>
<keyword evidence="2" id="KW-0808">Transferase</keyword>
<dbReference type="CDD" id="cd03801">
    <property type="entry name" value="GT4_PimA-like"/>
    <property type="match status" value="1"/>
</dbReference>
<evidence type="ECO:0000256" key="1">
    <source>
        <dbReference type="ARBA" id="ARBA00022676"/>
    </source>
</evidence>
<keyword evidence="1" id="KW-0328">Glycosyltransferase</keyword>
<dbReference type="EMBL" id="JACXWD010000018">
    <property type="protein sequence ID" value="MBD3867926.1"/>
    <property type="molecule type" value="Genomic_DNA"/>
</dbReference>
<evidence type="ECO:0000256" key="2">
    <source>
        <dbReference type="ARBA" id="ARBA00022679"/>
    </source>
</evidence>
<dbReference type="PANTHER" id="PTHR12526:SF510">
    <property type="entry name" value="D-INOSITOL 3-PHOSPHATE GLYCOSYLTRANSFERASE"/>
    <property type="match status" value="1"/>
</dbReference>
<dbReference type="Proteomes" id="UP000648239">
    <property type="component" value="Unassembled WGS sequence"/>
</dbReference>
<dbReference type="Pfam" id="PF13692">
    <property type="entry name" value="Glyco_trans_1_4"/>
    <property type="match status" value="1"/>
</dbReference>
<evidence type="ECO:0000259" key="3">
    <source>
        <dbReference type="Pfam" id="PF13579"/>
    </source>
</evidence>
<dbReference type="GO" id="GO:0016757">
    <property type="term" value="F:glycosyltransferase activity"/>
    <property type="evidence" value="ECO:0007669"/>
    <property type="project" value="UniProtKB-KW"/>
</dbReference>
<feature type="domain" description="Glycosyltransferase subfamily 4-like N-terminal" evidence="3">
    <location>
        <begin position="16"/>
        <end position="198"/>
    </location>
</feature>